<organism evidence="2 3">
    <name type="scientific">Asanoa ferruginea</name>
    <dbReference type="NCBI Taxonomy" id="53367"/>
    <lineage>
        <taxon>Bacteria</taxon>
        <taxon>Bacillati</taxon>
        <taxon>Actinomycetota</taxon>
        <taxon>Actinomycetes</taxon>
        <taxon>Micromonosporales</taxon>
        <taxon>Micromonosporaceae</taxon>
        <taxon>Asanoa</taxon>
    </lineage>
</organism>
<reference evidence="2 3" key="1">
    <citation type="submission" date="2018-08" db="EMBL/GenBank/DDBJ databases">
        <title>Sequencing the genomes of 1000 actinobacteria strains.</title>
        <authorList>
            <person name="Klenk H.-P."/>
        </authorList>
    </citation>
    <scope>NUCLEOTIDE SEQUENCE [LARGE SCALE GENOMIC DNA]</scope>
    <source>
        <strain evidence="2 3">DSM 44099</strain>
    </source>
</reference>
<dbReference type="Gene3D" id="3.40.50.2000">
    <property type="entry name" value="Glycogen Phosphorylase B"/>
    <property type="match status" value="2"/>
</dbReference>
<keyword evidence="3" id="KW-1185">Reference proteome</keyword>
<dbReference type="InterPro" id="IPR050426">
    <property type="entry name" value="Glycosyltransferase_28"/>
</dbReference>
<dbReference type="SUPFAM" id="SSF53756">
    <property type="entry name" value="UDP-Glycosyltransferase/glycogen phosphorylase"/>
    <property type="match status" value="1"/>
</dbReference>
<name>A0A3D9Z9T5_9ACTN</name>
<dbReference type="CDD" id="cd03784">
    <property type="entry name" value="GT1_Gtf-like"/>
    <property type="match status" value="1"/>
</dbReference>
<dbReference type="EMBL" id="QUMQ01000001">
    <property type="protein sequence ID" value="REF94166.1"/>
    <property type="molecule type" value="Genomic_DNA"/>
</dbReference>
<feature type="domain" description="Erythromycin biosynthesis protein CIII-like C-terminal" evidence="1">
    <location>
        <begin position="220"/>
        <end position="347"/>
    </location>
</feature>
<proteinExistence type="predicted"/>
<dbReference type="Pfam" id="PF06722">
    <property type="entry name" value="EryCIII-like_C"/>
    <property type="match status" value="1"/>
</dbReference>
<dbReference type="RefSeq" id="WP_116066029.1">
    <property type="nucleotide sequence ID" value="NZ_BONB01000027.1"/>
</dbReference>
<dbReference type="InterPro" id="IPR002213">
    <property type="entry name" value="UDP_glucos_trans"/>
</dbReference>
<dbReference type="Proteomes" id="UP000256913">
    <property type="component" value="Unassembled WGS sequence"/>
</dbReference>
<dbReference type="GO" id="GO:0017000">
    <property type="term" value="P:antibiotic biosynthetic process"/>
    <property type="evidence" value="ECO:0007669"/>
    <property type="project" value="UniProtKB-ARBA"/>
</dbReference>
<dbReference type="InterPro" id="IPR010610">
    <property type="entry name" value="EryCIII-like_C"/>
</dbReference>
<evidence type="ECO:0000313" key="3">
    <source>
        <dbReference type="Proteomes" id="UP000256913"/>
    </source>
</evidence>
<evidence type="ECO:0000259" key="1">
    <source>
        <dbReference type="Pfam" id="PF06722"/>
    </source>
</evidence>
<comment type="caution">
    <text evidence="2">The sequence shown here is derived from an EMBL/GenBank/DDBJ whole genome shotgun (WGS) entry which is preliminary data.</text>
</comment>
<protein>
    <submittedName>
        <fullName evidence="2">UDP:flavonoid glycosyltransferase YjiC (YdhE family)</fullName>
    </submittedName>
</protein>
<gene>
    <name evidence="2" type="ORF">DFJ67_0080</name>
</gene>
<dbReference type="PANTHER" id="PTHR48050">
    <property type="entry name" value="STEROL 3-BETA-GLUCOSYLTRANSFERASE"/>
    <property type="match status" value="1"/>
</dbReference>
<dbReference type="GO" id="GO:0016758">
    <property type="term" value="F:hexosyltransferase activity"/>
    <property type="evidence" value="ECO:0007669"/>
    <property type="project" value="UniProtKB-ARBA"/>
</dbReference>
<dbReference type="OrthoDB" id="6620093at2"/>
<dbReference type="GO" id="GO:0008194">
    <property type="term" value="F:UDP-glycosyltransferase activity"/>
    <property type="evidence" value="ECO:0007669"/>
    <property type="project" value="InterPro"/>
</dbReference>
<accession>A0A3D9Z9T5</accession>
<keyword evidence="2" id="KW-0808">Transferase</keyword>
<dbReference type="PANTHER" id="PTHR48050:SF13">
    <property type="entry name" value="STEROL 3-BETA-GLUCOSYLTRANSFERASE UGT80A2"/>
    <property type="match status" value="1"/>
</dbReference>
<sequence>MHALFVTVDGGGNLPPALGIAREIVRRGGTARFLGHEPQRRAIEAAGFAFEPVREGLPYEAAAPRSTLSGLRDLTAVFADAGIGADALRLAAAAPTDIVVVDCLLLGAMRTLIEAGIPTVSLVHTLWSYFAGQARGPVGAILRLRGIRMRQVLESPALSLVTTRPEFEPPAASFPARVRHVGVVWQDPPAPPPPRADPPRVLVSLSTTRFPGQERALRSIVDGLADLPAEVVVTTGPAVDPAILRKPANTTIHRYADHSALMPGAALVIGHGGHATTARALSHGVPLLVMPMHPLMDQPAIGAAVTRLGVGRSISKTARPAEIRAAVVALLDSAAHRAAAIRLGAEIREHDGAVRAVDLIETDVHPRPAPAQRRELFPDQGRPI</sequence>
<dbReference type="AlphaFoldDB" id="A0A3D9Z9T5"/>
<evidence type="ECO:0000313" key="2">
    <source>
        <dbReference type="EMBL" id="REF94166.1"/>
    </source>
</evidence>